<feature type="compositionally biased region" description="Basic and acidic residues" evidence="1">
    <location>
        <begin position="432"/>
        <end position="442"/>
    </location>
</feature>
<dbReference type="OMA" id="KFLHNMI"/>
<dbReference type="EMBL" id="DF157104">
    <property type="protein sequence ID" value="GAB67839.1"/>
    <property type="molecule type" value="Genomic_DNA"/>
</dbReference>
<dbReference type="KEGG" id="pcy:PCYB_124050"/>
<sequence length="1368" mass="157089">MVDYDDITHTLLIEKIKIQYDSNSQWNKFFKYSLRNPHSFVYPESTHFAQNGDFDYFSNALQAKGYKLNNVSPLNGGYGEENDQERYLLEVEKHEGKNLGKDEDTLNRKIVCLFKESMYYFMSFNDKDGQILDKTSKNLHKKDIKDNSEYELFKSLSDCIVQLHDTKVQKHQALIMTSDFCGLFTPKHVKLTKFSDGFLNFLKENDIKYMDLFYEEMQRNEFYKKKKEHYDYLKNASFVPLTKGEISLANKKKKPERVSCIGGTEPVGKSDREGGPLQGQFPRGGDAEEGGGEASSPRGAVLLKEDQAAKKKKTKKRKMRDGSDNEESSACAHMGALVKGEEDANWEAQEKENDGTGKRRSSSGGGGANQKKKKKKRKEDDTKKKKVKKKKKMEIEEGTTAGEEQQLELVLYENGDICNYLNIRSEDRALGQGAHGDEREYNNDGSSNNNSNSNGNNNSNSNNHSSSNNQGAKPSRSQRKNPDQHAITKNAKIFHMLNKRVASDEYIYNEIKGDFMKEINLPNNYNYDVNAVQICEKDVKNFYRCVLRHITKRKEKIKIYYIITNFLFFYAKMYKNIISFQDNVHKDINRNFDYKSLIIQGNMLPHNFFLLLKALHLMSLHELIKNFYLSVEYDERKNKCLHFLNITENKFYENFKKFENNIKSNFSHVHKFLQNMIPIHKFLIVKGKVYSNSEQSTFCFENNDLLQLTYNKATYDNRGALVVYEGNNDHEGRGSTTQGGEATNREDPSHNSSGVSNPYNACHYFLYDSTNTLSLSRGPAHVKKVYTIIDDKEMHKVVNELADLNDNYTKNLIRERRLLIIWDSYEKNNLFQNVLFSAPFFDTYISLVFTFYVNNYVKKYEPFIHIPLFKPSYLNMLVGHIKRRKRDREMKEQRAQGRQHTVDKMCKNFFRSSLNSILNTREEEAAVVEGAAVGGESPAGEPAVGEAPPVNSVVANVAAANPVVANVAAANPVVANVAAANSVVANVAAANSVVANASAANPVVANVAASNSVASPPPEGPLNKHEHVVEEDRLYTAQTNEKNIIVNERTARKIEPNDLITCIFVLINANHNAPTEEEKKVREITLHVLKAKEMESANQKNKYAFKYRNNITDAITLSEIEVRKGDFSKIFIFGIVLSNDIYGSTLQEDIHTLYSLQSTLRCKYPSRRFQLEAQVFTFYWVYEVHVYGSIFLNGRQRSHALSRVGESYRLPYNVQWKSHPLWGYYLYIIQDSIDSKYSEETISTLRDDQGINVRLCSEEFDVQVVETDIKEVLHMHDLELKDLKNINRNIFLNIIFLIENGHLTYFNFHNTENIQINQRNNYLCIKLFKSKVTFPSFSLNTPLLNDSWLSDVLASEQPLPFDAYFYKF</sequence>
<evidence type="ECO:0000256" key="1">
    <source>
        <dbReference type="SAM" id="MobiDB-lite"/>
    </source>
</evidence>
<feature type="region of interest" description="Disordered" evidence="1">
    <location>
        <begin position="432"/>
        <end position="484"/>
    </location>
</feature>
<dbReference type="GeneID" id="14694212"/>
<dbReference type="Proteomes" id="UP000006319">
    <property type="component" value="Chromosome 12"/>
</dbReference>
<feature type="region of interest" description="Disordered" evidence="1">
    <location>
        <begin position="726"/>
        <end position="755"/>
    </location>
</feature>
<reference evidence="2 3" key="1">
    <citation type="journal article" date="2012" name="Nat. Genet.">
        <title>Plasmodium cynomolgi genome sequences provide insight into Plasmodium vivax and the monkey malaria clade.</title>
        <authorList>
            <person name="Tachibana S."/>
            <person name="Sullivan S.A."/>
            <person name="Kawai S."/>
            <person name="Nakamura S."/>
            <person name="Kim H.R."/>
            <person name="Goto N."/>
            <person name="Arisue N."/>
            <person name="Palacpac N.M.Q."/>
            <person name="Honma H."/>
            <person name="Yagi M."/>
            <person name="Tougan T."/>
            <person name="Katakai Y."/>
            <person name="Kaneko O."/>
            <person name="Mita T."/>
            <person name="Kita K."/>
            <person name="Yasutomi Y."/>
            <person name="Sutton P.L."/>
            <person name="Shakhbatyan R."/>
            <person name="Horii T."/>
            <person name="Yasunaga T."/>
            <person name="Barnwell J.W."/>
            <person name="Escalante A.A."/>
            <person name="Carlton J.M."/>
            <person name="Tanabe K."/>
        </authorList>
    </citation>
    <scope>NUCLEOTIDE SEQUENCE [LARGE SCALE GENOMIC DNA]</scope>
    <source>
        <strain evidence="2 3">B</strain>
    </source>
</reference>
<keyword evidence="3" id="KW-1185">Reference proteome</keyword>
<feature type="region of interest" description="Disordered" evidence="1">
    <location>
        <begin position="255"/>
        <end position="402"/>
    </location>
</feature>
<proteinExistence type="predicted"/>
<evidence type="ECO:0008006" key="4">
    <source>
        <dbReference type="Google" id="ProtNLM"/>
    </source>
</evidence>
<protein>
    <recommendedName>
        <fullName evidence="4">BRCT domain-containing protein</fullName>
    </recommendedName>
</protein>
<gene>
    <name evidence="2" type="ORF">PCYB_124050</name>
</gene>
<accession>K6UW42</accession>
<dbReference type="PhylomeDB" id="K6UW42"/>
<feature type="compositionally biased region" description="Basic and acidic residues" evidence="1">
    <location>
        <begin position="348"/>
        <end position="357"/>
    </location>
</feature>
<dbReference type="RefSeq" id="XP_004223786.1">
    <property type="nucleotide sequence ID" value="XM_004223738.1"/>
</dbReference>
<evidence type="ECO:0000313" key="2">
    <source>
        <dbReference type="EMBL" id="GAB67839.1"/>
    </source>
</evidence>
<name>K6UW42_PLACD</name>
<feature type="compositionally biased region" description="Low complexity" evidence="1">
    <location>
        <begin position="443"/>
        <end position="469"/>
    </location>
</feature>
<organism evidence="2 3">
    <name type="scientific">Plasmodium cynomolgi (strain B)</name>
    <dbReference type="NCBI Taxonomy" id="1120755"/>
    <lineage>
        <taxon>Eukaryota</taxon>
        <taxon>Sar</taxon>
        <taxon>Alveolata</taxon>
        <taxon>Apicomplexa</taxon>
        <taxon>Aconoidasida</taxon>
        <taxon>Haemosporida</taxon>
        <taxon>Plasmodiidae</taxon>
        <taxon>Plasmodium</taxon>
        <taxon>Plasmodium (Plasmodium)</taxon>
    </lineage>
</organism>
<dbReference type="eggNOG" id="ENOG502QR16">
    <property type="taxonomic scope" value="Eukaryota"/>
</dbReference>
<dbReference type="VEuPathDB" id="PlasmoDB:PCYB_124050"/>
<dbReference type="OrthoDB" id="361369at2759"/>
<evidence type="ECO:0000313" key="3">
    <source>
        <dbReference type="Proteomes" id="UP000006319"/>
    </source>
</evidence>
<feature type="compositionally biased region" description="Basic residues" evidence="1">
    <location>
        <begin position="310"/>
        <end position="319"/>
    </location>
</feature>